<gene>
    <name evidence="3" type="ORF">CLV59_102521</name>
</gene>
<keyword evidence="4" id="KW-1185">Reference proteome</keyword>
<dbReference type="Proteomes" id="UP000249819">
    <property type="component" value="Unassembled WGS sequence"/>
</dbReference>
<evidence type="ECO:0000259" key="2">
    <source>
        <dbReference type="Pfam" id="PF00534"/>
    </source>
</evidence>
<feature type="domain" description="Glycosyl transferase family 1" evidence="2">
    <location>
        <begin position="178"/>
        <end position="324"/>
    </location>
</feature>
<sequence>MNLYLDNIIYFLQRSGGVSVYWTELIARIVKENTTFFEQRKNSDNICRPQLDLSNIIYEDALPLPVVRYLPLTKKIEGSGIFHSSYYRISNQASISNIVTVHDFTYEHYIKGLARIVHSTQKRYAVSKAAGIICISENTRKDLLNIIPSAAKTAIKVIPNGVSDDYFRLDKQQVAMPEKFQPFLDKKIILYVGHRTVYKNFPVAVETVARLGKDYTLAIVGAPLNPEEEQLLNSQIPGQYLTFGRLCNEELNWAYNLAYCFLYPSSYEGFGIPLLEAMRAGCPVVSTALSSIPEVTGTAALLSADIHPDAFASRIKMLQSDTMRKELMDAGLDRSRQYSWQRCYEEVLDFYDNFK</sequence>
<dbReference type="PANTHER" id="PTHR46401:SF2">
    <property type="entry name" value="GLYCOSYLTRANSFERASE WBBK-RELATED"/>
    <property type="match status" value="1"/>
</dbReference>
<dbReference type="Gene3D" id="3.40.50.2000">
    <property type="entry name" value="Glycogen Phosphorylase B"/>
    <property type="match status" value="2"/>
</dbReference>
<dbReference type="InterPro" id="IPR001296">
    <property type="entry name" value="Glyco_trans_1"/>
</dbReference>
<organism evidence="3 4">
    <name type="scientific">Chitinophaga dinghuensis</name>
    <dbReference type="NCBI Taxonomy" id="1539050"/>
    <lineage>
        <taxon>Bacteria</taxon>
        <taxon>Pseudomonadati</taxon>
        <taxon>Bacteroidota</taxon>
        <taxon>Chitinophagia</taxon>
        <taxon>Chitinophagales</taxon>
        <taxon>Chitinophagaceae</taxon>
        <taxon>Chitinophaga</taxon>
    </lineage>
</organism>
<evidence type="ECO:0000313" key="3">
    <source>
        <dbReference type="EMBL" id="RAJ85816.1"/>
    </source>
</evidence>
<dbReference type="Pfam" id="PF00534">
    <property type="entry name" value="Glycos_transf_1"/>
    <property type="match status" value="1"/>
</dbReference>
<evidence type="ECO:0000256" key="1">
    <source>
        <dbReference type="ARBA" id="ARBA00022679"/>
    </source>
</evidence>
<protein>
    <submittedName>
        <fullName evidence="3">Mannosyltransferase</fullName>
    </submittedName>
</protein>
<reference evidence="3 4" key="1">
    <citation type="submission" date="2018-06" db="EMBL/GenBank/DDBJ databases">
        <title>Genomic Encyclopedia of Archaeal and Bacterial Type Strains, Phase II (KMG-II): from individual species to whole genera.</title>
        <authorList>
            <person name="Goeker M."/>
        </authorList>
    </citation>
    <scope>NUCLEOTIDE SEQUENCE [LARGE SCALE GENOMIC DNA]</scope>
    <source>
        <strain evidence="3 4">DSM 29821</strain>
    </source>
</reference>
<dbReference type="GO" id="GO:0009103">
    <property type="term" value="P:lipopolysaccharide biosynthetic process"/>
    <property type="evidence" value="ECO:0007669"/>
    <property type="project" value="TreeGrafter"/>
</dbReference>
<name>A0A327WEH7_9BACT</name>
<dbReference type="EMBL" id="QLMA01000002">
    <property type="protein sequence ID" value="RAJ85816.1"/>
    <property type="molecule type" value="Genomic_DNA"/>
</dbReference>
<comment type="caution">
    <text evidence="3">The sequence shown here is derived from an EMBL/GenBank/DDBJ whole genome shotgun (WGS) entry which is preliminary data.</text>
</comment>
<evidence type="ECO:0000313" key="4">
    <source>
        <dbReference type="Proteomes" id="UP000249819"/>
    </source>
</evidence>
<dbReference type="GO" id="GO:0016757">
    <property type="term" value="F:glycosyltransferase activity"/>
    <property type="evidence" value="ECO:0007669"/>
    <property type="project" value="UniProtKB-KW"/>
</dbReference>
<dbReference type="PANTHER" id="PTHR46401">
    <property type="entry name" value="GLYCOSYLTRANSFERASE WBBK-RELATED"/>
    <property type="match status" value="1"/>
</dbReference>
<dbReference type="CDD" id="cd03809">
    <property type="entry name" value="GT4_MtfB-like"/>
    <property type="match status" value="1"/>
</dbReference>
<dbReference type="SUPFAM" id="SSF53756">
    <property type="entry name" value="UDP-Glycosyltransferase/glycogen phosphorylase"/>
    <property type="match status" value="1"/>
</dbReference>
<accession>A0A327WEH7</accession>
<dbReference type="RefSeq" id="WP_111591448.1">
    <property type="nucleotide sequence ID" value="NZ_QLMA01000002.1"/>
</dbReference>
<dbReference type="OrthoDB" id="9801609at2"/>
<keyword evidence="3" id="KW-0328">Glycosyltransferase</keyword>
<keyword evidence="1 3" id="KW-0808">Transferase</keyword>
<dbReference type="AlphaFoldDB" id="A0A327WEH7"/>
<proteinExistence type="predicted"/>